<dbReference type="InterPro" id="IPR000863">
    <property type="entry name" value="Sulfotransferase_dom"/>
</dbReference>
<accession>A0ABT5QH99</accession>
<keyword evidence="2" id="KW-0808">Transferase</keyword>
<dbReference type="RefSeq" id="WP_274140412.1">
    <property type="nucleotide sequence ID" value="NZ_JAJUBB010000002.1"/>
</dbReference>
<dbReference type="SUPFAM" id="SSF52540">
    <property type="entry name" value="P-loop containing nucleoside triphosphate hydrolases"/>
    <property type="match status" value="1"/>
</dbReference>
<protein>
    <submittedName>
        <fullName evidence="5">Sulfotransferase domain-containing protein</fullName>
    </submittedName>
</protein>
<feature type="transmembrane region" description="Helical" evidence="3">
    <location>
        <begin position="6"/>
        <end position="24"/>
    </location>
</feature>
<name>A0ABT5QH99_9GAMM</name>
<evidence type="ECO:0000256" key="1">
    <source>
        <dbReference type="ARBA" id="ARBA00005771"/>
    </source>
</evidence>
<dbReference type="PANTHER" id="PTHR11783">
    <property type="entry name" value="SULFOTRANSFERASE SULT"/>
    <property type="match status" value="1"/>
</dbReference>
<dbReference type="Proteomes" id="UP001149821">
    <property type="component" value="Unassembled WGS sequence"/>
</dbReference>
<keyword evidence="3" id="KW-0812">Transmembrane</keyword>
<keyword evidence="6" id="KW-1185">Reference proteome</keyword>
<keyword evidence="3" id="KW-0472">Membrane</keyword>
<proteinExistence type="inferred from homology"/>
<sequence length="381" mass="43941">MLVTTLVLVLTVLVLYVLYVGRFMRWHSMNTQGNAYFGKTLQERREIKNKIIKHAPFVSPFVRFLALAAYNPEKMPKTTYKNVTGPMITSSNDSFKAGSEYKPTEDDIIVATQMRCGTTWMQQIVFELLHKGEGDLTDTGYKHLNSASAWIECSQHTGVPLADSPKLGDAQKRVLKTHFPTSLCPYNEKAKYIYVARHPVSCYASVHDFVSSIAGPFAPPPHQFIDWFCSDGFFWTSWPHHVNGWWDWSQKRDNVTFVHFEELKANPENVVRQIASFLNVKITDEELEKILVKIDFAYMREREEYFEMVPPSVNTVMSKTHFFNGGKSNRHQEVQPHERTKINTFVSDYLSESDYPLNTYYPDVVKQEPTIEATEELRPTA</sequence>
<keyword evidence="3" id="KW-1133">Transmembrane helix</keyword>
<evidence type="ECO:0000259" key="4">
    <source>
        <dbReference type="Pfam" id="PF00685"/>
    </source>
</evidence>
<comment type="similarity">
    <text evidence="1">Belongs to the sulfotransferase 1 family.</text>
</comment>
<organism evidence="5 6">
    <name type="scientific">Enterovibrio qingdaonensis</name>
    <dbReference type="NCBI Taxonomy" id="2899818"/>
    <lineage>
        <taxon>Bacteria</taxon>
        <taxon>Pseudomonadati</taxon>
        <taxon>Pseudomonadota</taxon>
        <taxon>Gammaproteobacteria</taxon>
        <taxon>Vibrionales</taxon>
        <taxon>Vibrionaceae</taxon>
        <taxon>Enterovibrio</taxon>
    </lineage>
</organism>
<dbReference type="InterPro" id="IPR027417">
    <property type="entry name" value="P-loop_NTPase"/>
</dbReference>
<evidence type="ECO:0000256" key="2">
    <source>
        <dbReference type="ARBA" id="ARBA00022679"/>
    </source>
</evidence>
<dbReference type="Gene3D" id="3.40.50.300">
    <property type="entry name" value="P-loop containing nucleotide triphosphate hydrolases"/>
    <property type="match status" value="1"/>
</dbReference>
<dbReference type="EMBL" id="JAJUBB010000002">
    <property type="protein sequence ID" value="MDD1780362.1"/>
    <property type="molecule type" value="Genomic_DNA"/>
</dbReference>
<evidence type="ECO:0000313" key="5">
    <source>
        <dbReference type="EMBL" id="MDD1780362.1"/>
    </source>
</evidence>
<dbReference type="Pfam" id="PF00685">
    <property type="entry name" value="Sulfotransfer_1"/>
    <property type="match status" value="1"/>
</dbReference>
<gene>
    <name evidence="5" type="ORF">LRP49_04020</name>
</gene>
<comment type="caution">
    <text evidence="5">The sequence shown here is derived from an EMBL/GenBank/DDBJ whole genome shotgun (WGS) entry which is preliminary data.</text>
</comment>
<reference evidence="5" key="1">
    <citation type="submission" date="2021-12" db="EMBL/GenBank/DDBJ databases">
        <title>Enterovibrio ZSDZ35 sp. nov. and Enterovibrio ZSDZ42 sp. nov., isolated from coastal seawater in Qingdao.</title>
        <authorList>
            <person name="Zhang P."/>
        </authorList>
    </citation>
    <scope>NUCLEOTIDE SEQUENCE</scope>
    <source>
        <strain evidence="5">ZSDZ35</strain>
    </source>
</reference>
<evidence type="ECO:0000313" key="6">
    <source>
        <dbReference type="Proteomes" id="UP001149821"/>
    </source>
</evidence>
<feature type="domain" description="Sulfotransferase" evidence="4">
    <location>
        <begin position="106"/>
        <end position="331"/>
    </location>
</feature>
<evidence type="ECO:0000256" key="3">
    <source>
        <dbReference type="SAM" id="Phobius"/>
    </source>
</evidence>